<feature type="compositionally biased region" description="Basic and acidic residues" evidence="15">
    <location>
        <begin position="301"/>
        <end position="346"/>
    </location>
</feature>
<feature type="transmembrane region" description="Helical" evidence="16">
    <location>
        <begin position="33"/>
        <end position="57"/>
    </location>
</feature>
<dbReference type="InterPro" id="IPR002429">
    <property type="entry name" value="CcO_II-like_C"/>
</dbReference>
<accession>A0A975Q3S5</accession>
<evidence type="ECO:0000256" key="5">
    <source>
        <dbReference type="ARBA" id="ARBA00022660"/>
    </source>
</evidence>
<dbReference type="NCBIfam" id="TIGR01433">
    <property type="entry name" value="CyoA"/>
    <property type="match status" value="1"/>
</dbReference>
<keyword evidence="3" id="KW-0813">Transport</keyword>
<gene>
    <name evidence="19" type="primary">cyoA</name>
    <name evidence="19" type="ORF">KFK14_10275</name>
</gene>
<dbReference type="GO" id="GO:0042773">
    <property type="term" value="P:ATP synthesis coupled electron transport"/>
    <property type="evidence" value="ECO:0007669"/>
    <property type="project" value="TreeGrafter"/>
</dbReference>
<evidence type="ECO:0000256" key="16">
    <source>
        <dbReference type="SAM" id="Phobius"/>
    </source>
</evidence>
<evidence type="ECO:0000256" key="7">
    <source>
        <dbReference type="ARBA" id="ARBA00022729"/>
    </source>
</evidence>
<keyword evidence="8" id="KW-0249">Electron transport</keyword>
<dbReference type="SUPFAM" id="SSF81464">
    <property type="entry name" value="Cytochrome c oxidase subunit II-like, transmembrane region"/>
    <property type="match status" value="1"/>
</dbReference>
<evidence type="ECO:0000256" key="3">
    <source>
        <dbReference type="ARBA" id="ARBA00022448"/>
    </source>
</evidence>
<evidence type="ECO:0000256" key="15">
    <source>
        <dbReference type="SAM" id="MobiDB-lite"/>
    </source>
</evidence>
<keyword evidence="9 16" id="KW-1133">Transmembrane helix</keyword>
<evidence type="ECO:0000256" key="10">
    <source>
        <dbReference type="ARBA" id="ARBA00023002"/>
    </source>
</evidence>
<sequence length="386" mass="42302">MRFLAPLLLLPLSACNWVVMNPAGDVAVQQRDLILISTGLMLLIILPVMALTVLFAWRYRHSAKNPDYDPDWDHSTSLELIIWSAPLLIIICLGAVTWTSTHLLDPYRPVERIDAGRKVAPGVKPLEVQVVAMDWKWLFIYPELGIATVNELAAPVDRPISFKLTSSTVMNSFYVPALAGQIYAMPGMQTVLHAVVNKPGNYEGFSANYSGAGFSHMRFRFHALDEGGFDRWVAGVKSGGGALDRPAYLALEKPSEKDPVRRFSTVDASLFDSVVNLCARPGQRCMSELMHIDAMGGAGKESAHDTRGLRHDGPNGHDPLERGALQKEPEEKGASPHLMKDGDRPPPGKTPTGHQHDNREMTMDMPARPAAPHHPDAPAPAHAHTS</sequence>
<evidence type="ECO:0000256" key="6">
    <source>
        <dbReference type="ARBA" id="ARBA00022692"/>
    </source>
</evidence>
<dbReference type="InterPro" id="IPR036257">
    <property type="entry name" value="Cyt_c_oxidase_su2_TM_sf"/>
</dbReference>
<evidence type="ECO:0000256" key="9">
    <source>
        <dbReference type="ARBA" id="ARBA00022989"/>
    </source>
</evidence>
<keyword evidence="20" id="KW-1185">Reference proteome</keyword>
<evidence type="ECO:0000256" key="1">
    <source>
        <dbReference type="ARBA" id="ARBA00004651"/>
    </source>
</evidence>
<keyword evidence="11 16" id="KW-0472">Membrane</keyword>
<evidence type="ECO:0000259" key="18">
    <source>
        <dbReference type="PROSITE" id="PS50999"/>
    </source>
</evidence>
<keyword evidence="10" id="KW-0560">Oxidoreductase</keyword>
<evidence type="ECO:0000313" key="19">
    <source>
        <dbReference type="EMBL" id="QUT08214.1"/>
    </source>
</evidence>
<dbReference type="PANTHER" id="PTHR22888">
    <property type="entry name" value="CYTOCHROME C OXIDASE, SUBUNIT II"/>
    <property type="match status" value="1"/>
</dbReference>
<organism evidence="19 20">
    <name type="scientific">Sphingobium phenoxybenzoativorans</name>
    <dbReference type="NCBI Taxonomy" id="1592790"/>
    <lineage>
        <taxon>Bacteria</taxon>
        <taxon>Pseudomonadati</taxon>
        <taxon>Pseudomonadota</taxon>
        <taxon>Alphaproteobacteria</taxon>
        <taxon>Sphingomonadales</taxon>
        <taxon>Sphingomonadaceae</taxon>
        <taxon>Sphingobium</taxon>
    </lineage>
</organism>
<dbReference type="InterPro" id="IPR034227">
    <property type="entry name" value="CuRO_UO_II"/>
</dbReference>
<dbReference type="InterPro" id="IPR010514">
    <property type="entry name" value="COX_ARM"/>
</dbReference>
<evidence type="ECO:0000256" key="11">
    <source>
        <dbReference type="ARBA" id="ARBA00023136"/>
    </source>
</evidence>
<comment type="similarity">
    <text evidence="2">Belongs to the cytochrome c oxidase subunit 2 family.</text>
</comment>
<dbReference type="CDD" id="cd04212">
    <property type="entry name" value="CuRO_UO_II"/>
    <property type="match status" value="1"/>
</dbReference>
<dbReference type="InterPro" id="IPR011759">
    <property type="entry name" value="Cyt_c_oxidase_su2_TM_dom"/>
</dbReference>
<dbReference type="InterPro" id="IPR006333">
    <property type="entry name" value="Cyt_o_ubiquinol_oxidase_su2"/>
</dbReference>
<dbReference type="Pfam" id="PF06481">
    <property type="entry name" value="COX_ARM"/>
    <property type="match status" value="1"/>
</dbReference>
<keyword evidence="5" id="KW-0679">Respiratory chain</keyword>
<evidence type="ECO:0000256" key="8">
    <source>
        <dbReference type="ARBA" id="ARBA00022982"/>
    </source>
</evidence>
<keyword evidence="4" id="KW-1003">Cell membrane</keyword>
<keyword evidence="12" id="KW-0564">Palmitate</keyword>
<dbReference type="AlphaFoldDB" id="A0A975Q3S5"/>
<dbReference type="GO" id="GO:0004129">
    <property type="term" value="F:cytochrome-c oxidase activity"/>
    <property type="evidence" value="ECO:0007669"/>
    <property type="project" value="InterPro"/>
</dbReference>
<dbReference type="PROSITE" id="PS50857">
    <property type="entry name" value="COX2_CUA"/>
    <property type="match status" value="1"/>
</dbReference>
<dbReference type="PANTHER" id="PTHR22888:SF18">
    <property type="entry name" value="CYTOCHROME BO(3) UBIQUINOL OXIDASE SUBUNIT 2"/>
    <property type="match status" value="1"/>
</dbReference>
<reference evidence="19" key="1">
    <citation type="submission" date="2021-04" db="EMBL/GenBank/DDBJ databases">
        <title>Isolation of p-tert-butylphenol degrading bacteria Sphingobium phenoxybenzoativorans Tas13 from active sludge.</title>
        <authorList>
            <person name="Li Y."/>
        </authorList>
    </citation>
    <scope>NUCLEOTIDE SEQUENCE</scope>
    <source>
        <strain evidence="19">Tas13</strain>
    </source>
</reference>
<dbReference type="PROSITE" id="PS50999">
    <property type="entry name" value="COX2_TM"/>
    <property type="match status" value="1"/>
</dbReference>
<evidence type="ECO:0000259" key="17">
    <source>
        <dbReference type="PROSITE" id="PS50857"/>
    </source>
</evidence>
<keyword evidence="7" id="KW-0732">Signal</keyword>
<dbReference type="Proteomes" id="UP000681425">
    <property type="component" value="Chromosome"/>
</dbReference>
<dbReference type="GO" id="GO:0009486">
    <property type="term" value="F:cytochrome bo3 ubiquinol oxidase activity"/>
    <property type="evidence" value="ECO:0007669"/>
    <property type="project" value="InterPro"/>
</dbReference>
<dbReference type="SUPFAM" id="SSF49503">
    <property type="entry name" value="Cupredoxins"/>
    <property type="match status" value="1"/>
</dbReference>
<dbReference type="GO" id="GO:0016682">
    <property type="term" value="F:oxidoreductase activity, acting on diphenols and related substances as donors, oxygen as acceptor"/>
    <property type="evidence" value="ECO:0007669"/>
    <property type="project" value="InterPro"/>
</dbReference>
<protein>
    <recommendedName>
        <fullName evidence="14">Ubiquinol oxidase polypeptide II</fullName>
    </recommendedName>
</protein>
<evidence type="ECO:0000256" key="14">
    <source>
        <dbReference type="ARBA" id="ARBA00030198"/>
    </source>
</evidence>
<name>A0A975Q3S5_9SPHN</name>
<feature type="domain" description="Cytochrome oxidase subunit II transmembrane region profile" evidence="18">
    <location>
        <begin position="11"/>
        <end position="108"/>
    </location>
</feature>
<feature type="region of interest" description="Disordered" evidence="15">
    <location>
        <begin position="296"/>
        <end position="386"/>
    </location>
</feature>
<comment type="subcellular location">
    <subcellularLocation>
        <location evidence="1">Cell membrane</location>
        <topology evidence="1">Multi-pass membrane protein</topology>
    </subcellularLocation>
</comment>
<feature type="transmembrane region" description="Helical" evidence="16">
    <location>
        <begin position="78"/>
        <end position="98"/>
    </location>
</feature>
<evidence type="ECO:0000256" key="4">
    <source>
        <dbReference type="ARBA" id="ARBA00022475"/>
    </source>
</evidence>
<dbReference type="Gene3D" id="1.10.287.90">
    <property type="match status" value="1"/>
</dbReference>
<dbReference type="GO" id="GO:0005886">
    <property type="term" value="C:plasma membrane"/>
    <property type="evidence" value="ECO:0007669"/>
    <property type="project" value="UniProtKB-SubCell"/>
</dbReference>
<evidence type="ECO:0000256" key="13">
    <source>
        <dbReference type="ARBA" id="ARBA00023288"/>
    </source>
</evidence>
<dbReference type="GO" id="GO:0005507">
    <property type="term" value="F:copper ion binding"/>
    <property type="evidence" value="ECO:0007669"/>
    <property type="project" value="InterPro"/>
</dbReference>
<evidence type="ECO:0000313" key="20">
    <source>
        <dbReference type="Proteomes" id="UP000681425"/>
    </source>
</evidence>
<evidence type="ECO:0000256" key="2">
    <source>
        <dbReference type="ARBA" id="ARBA00007866"/>
    </source>
</evidence>
<dbReference type="EMBL" id="CP073910">
    <property type="protein sequence ID" value="QUT08214.1"/>
    <property type="molecule type" value="Genomic_DNA"/>
</dbReference>
<feature type="domain" description="Cytochrome oxidase subunit II copper A binding" evidence="17">
    <location>
        <begin position="123"/>
        <end position="235"/>
    </location>
</feature>
<proteinExistence type="inferred from homology"/>
<keyword evidence="13" id="KW-0449">Lipoprotein</keyword>
<evidence type="ECO:0000256" key="12">
    <source>
        <dbReference type="ARBA" id="ARBA00023139"/>
    </source>
</evidence>
<dbReference type="Pfam" id="PF00116">
    <property type="entry name" value="COX2"/>
    <property type="match status" value="1"/>
</dbReference>
<dbReference type="Gene3D" id="2.60.40.420">
    <property type="entry name" value="Cupredoxins - blue copper proteins"/>
    <property type="match status" value="1"/>
</dbReference>
<keyword evidence="6 16" id="KW-0812">Transmembrane</keyword>
<dbReference type="KEGG" id="spph:KFK14_10275"/>
<dbReference type="InterPro" id="IPR008972">
    <property type="entry name" value="Cupredoxin"/>
</dbReference>
<dbReference type="InterPro" id="IPR045187">
    <property type="entry name" value="CcO_II"/>
</dbReference>